<reference evidence="1 2" key="1">
    <citation type="submission" date="2024-01" db="EMBL/GenBank/DDBJ databases">
        <authorList>
            <person name="Waweru B."/>
        </authorList>
    </citation>
    <scope>NUCLEOTIDE SEQUENCE [LARGE SCALE GENOMIC DNA]</scope>
</reference>
<keyword evidence="2" id="KW-1185">Reference proteome</keyword>
<organism evidence="1 2">
    <name type="scientific">Dovyalis caffra</name>
    <dbReference type="NCBI Taxonomy" id="77055"/>
    <lineage>
        <taxon>Eukaryota</taxon>
        <taxon>Viridiplantae</taxon>
        <taxon>Streptophyta</taxon>
        <taxon>Embryophyta</taxon>
        <taxon>Tracheophyta</taxon>
        <taxon>Spermatophyta</taxon>
        <taxon>Magnoliopsida</taxon>
        <taxon>eudicotyledons</taxon>
        <taxon>Gunneridae</taxon>
        <taxon>Pentapetalae</taxon>
        <taxon>rosids</taxon>
        <taxon>fabids</taxon>
        <taxon>Malpighiales</taxon>
        <taxon>Salicaceae</taxon>
        <taxon>Flacourtieae</taxon>
        <taxon>Dovyalis</taxon>
    </lineage>
</organism>
<evidence type="ECO:0000313" key="1">
    <source>
        <dbReference type="EMBL" id="CAK7342001.1"/>
    </source>
</evidence>
<name>A0AAV1S126_9ROSI</name>
<proteinExistence type="predicted"/>
<accession>A0AAV1S126</accession>
<dbReference type="AlphaFoldDB" id="A0AAV1S126"/>
<sequence length="106" mass="12199">MEIDHARIQGLENEDSVVLGDSGENMMSIRKANEIGRQYNVARSNRVLDTMLMLPHFLLDGEVKEVEIGLNASASYKPARGRKRNVFEAQTRKTFRFRYKIIKVQT</sequence>
<evidence type="ECO:0000313" key="2">
    <source>
        <dbReference type="Proteomes" id="UP001314170"/>
    </source>
</evidence>
<dbReference type="EMBL" id="CAWUPB010001160">
    <property type="protein sequence ID" value="CAK7342001.1"/>
    <property type="molecule type" value="Genomic_DNA"/>
</dbReference>
<comment type="caution">
    <text evidence="1">The sequence shown here is derived from an EMBL/GenBank/DDBJ whole genome shotgun (WGS) entry which is preliminary data.</text>
</comment>
<dbReference type="Proteomes" id="UP001314170">
    <property type="component" value="Unassembled WGS sequence"/>
</dbReference>
<protein>
    <submittedName>
        <fullName evidence="1">Uncharacterized protein</fullName>
    </submittedName>
</protein>
<gene>
    <name evidence="1" type="ORF">DCAF_LOCUS16569</name>
</gene>